<dbReference type="Gene3D" id="3.40.50.300">
    <property type="entry name" value="P-loop containing nucleotide triphosphate hydrolases"/>
    <property type="match status" value="1"/>
</dbReference>
<evidence type="ECO:0000256" key="8">
    <source>
        <dbReference type="ARBA" id="ARBA00022692"/>
    </source>
</evidence>
<keyword evidence="7" id="KW-0808">Transferase</keyword>
<dbReference type="EC" id="2.7.10.2" evidence="4"/>
<evidence type="ECO:0000256" key="12">
    <source>
        <dbReference type="ARBA" id="ARBA00022989"/>
    </source>
</evidence>
<evidence type="ECO:0000256" key="2">
    <source>
        <dbReference type="ARBA" id="ARBA00007316"/>
    </source>
</evidence>
<keyword evidence="10" id="KW-0418">Kinase</keyword>
<keyword evidence="8 17" id="KW-0812">Transmembrane</keyword>
<comment type="caution">
    <text evidence="21">The sequence shown here is derived from an EMBL/GenBank/DDBJ whole genome shotgun (WGS) entry which is preliminary data.</text>
</comment>
<dbReference type="InterPro" id="IPR005702">
    <property type="entry name" value="Wzc-like_C"/>
</dbReference>
<evidence type="ECO:0000256" key="17">
    <source>
        <dbReference type="SAM" id="Phobius"/>
    </source>
</evidence>
<evidence type="ECO:0000256" key="7">
    <source>
        <dbReference type="ARBA" id="ARBA00022679"/>
    </source>
</evidence>
<feature type="domain" description="Polysaccharide chain length determinant N-terminal" evidence="18">
    <location>
        <begin position="28"/>
        <end position="119"/>
    </location>
</feature>
<evidence type="ECO:0000256" key="15">
    <source>
        <dbReference type="ARBA" id="ARBA00051245"/>
    </source>
</evidence>
<dbReference type="EMBL" id="BPFH01000004">
    <property type="protein sequence ID" value="GIT95840.1"/>
    <property type="molecule type" value="Genomic_DNA"/>
</dbReference>
<evidence type="ECO:0000259" key="20">
    <source>
        <dbReference type="Pfam" id="PF13807"/>
    </source>
</evidence>
<evidence type="ECO:0000256" key="6">
    <source>
        <dbReference type="ARBA" id="ARBA00022519"/>
    </source>
</evidence>
<feature type="coiled-coil region" evidence="16">
    <location>
        <begin position="225"/>
        <end position="295"/>
    </location>
</feature>
<keyword evidence="9" id="KW-0547">Nucleotide-binding</keyword>
<organism evidence="21 22">
    <name type="scientific">Jannaschia pagri</name>
    <dbReference type="NCBI Taxonomy" id="2829797"/>
    <lineage>
        <taxon>Bacteria</taxon>
        <taxon>Pseudomonadati</taxon>
        <taxon>Pseudomonadota</taxon>
        <taxon>Alphaproteobacteria</taxon>
        <taxon>Rhodobacterales</taxon>
        <taxon>Roseobacteraceae</taxon>
        <taxon>Jannaschia</taxon>
    </lineage>
</organism>
<evidence type="ECO:0000256" key="4">
    <source>
        <dbReference type="ARBA" id="ARBA00011903"/>
    </source>
</evidence>
<protein>
    <recommendedName>
        <fullName evidence="4">non-specific protein-tyrosine kinase</fullName>
        <ecNumber evidence="4">2.7.10.2</ecNumber>
    </recommendedName>
</protein>
<dbReference type="Pfam" id="PF13807">
    <property type="entry name" value="GNVR"/>
    <property type="match status" value="1"/>
</dbReference>
<dbReference type="Pfam" id="PF02706">
    <property type="entry name" value="Wzz"/>
    <property type="match status" value="1"/>
</dbReference>
<dbReference type="InterPro" id="IPR025669">
    <property type="entry name" value="AAA_dom"/>
</dbReference>
<evidence type="ECO:0000256" key="13">
    <source>
        <dbReference type="ARBA" id="ARBA00023136"/>
    </source>
</evidence>
<keyword evidence="6" id="KW-0997">Cell inner membrane</keyword>
<dbReference type="InterPro" id="IPR050445">
    <property type="entry name" value="Bact_polysacc_biosynth/exp"/>
</dbReference>
<dbReference type="Proteomes" id="UP000786693">
    <property type="component" value="Unassembled WGS sequence"/>
</dbReference>
<dbReference type="PANTHER" id="PTHR32309">
    <property type="entry name" value="TYROSINE-PROTEIN KINASE"/>
    <property type="match status" value="1"/>
</dbReference>
<evidence type="ECO:0000256" key="3">
    <source>
        <dbReference type="ARBA" id="ARBA00008883"/>
    </source>
</evidence>
<dbReference type="SUPFAM" id="SSF52540">
    <property type="entry name" value="P-loop containing nucleoside triphosphate hydrolases"/>
    <property type="match status" value="1"/>
</dbReference>
<comment type="similarity">
    <text evidence="2">Belongs to the CpsD/CapB family.</text>
</comment>
<evidence type="ECO:0000256" key="5">
    <source>
        <dbReference type="ARBA" id="ARBA00022475"/>
    </source>
</evidence>
<keyword evidence="14" id="KW-0829">Tyrosine-protein kinase</keyword>
<feature type="domain" description="Tyrosine-protein kinase G-rich" evidence="20">
    <location>
        <begin position="410"/>
        <end position="483"/>
    </location>
</feature>
<dbReference type="InterPro" id="IPR027417">
    <property type="entry name" value="P-loop_NTPase"/>
</dbReference>
<keyword evidence="11" id="KW-0067">ATP-binding</keyword>
<evidence type="ECO:0000256" key="16">
    <source>
        <dbReference type="SAM" id="Coils"/>
    </source>
</evidence>
<dbReference type="CDD" id="cd05387">
    <property type="entry name" value="BY-kinase"/>
    <property type="match status" value="1"/>
</dbReference>
<comment type="catalytic activity">
    <reaction evidence="15">
        <text>L-tyrosyl-[protein] + ATP = O-phospho-L-tyrosyl-[protein] + ADP + H(+)</text>
        <dbReference type="Rhea" id="RHEA:10596"/>
        <dbReference type="Rhea" id="RHEA-COMP:10136"/>
        <dbReference type="Rhea" id="RHEA-COMP:20101"/>
        <dbReference type="ChEBI" id="CHEBI:15378"/>
        <dbReference type="ChEBI" id="CHEBI:30616"/>
        <dbReference type="ChEBI" id="CHEBI:46858"/>
        <dbReference type="ChEBI" id="CHEBI:61978"/>
        <dbReference type="ChEBI" id="CHEBI:456216"/>
        <dbReference type="EC" id="2.7.10.2"/>
    </reaction>
</comment>
<accession>A0ABQ4NN49</accession>
<dbReference type="PANTHER" id="PTHR32309:SF13">
    <property type="entry name" value="FERRIC ENTEROBACTIN TRANSPORT PROTEIN FEPE"/>
    <property type="match status" value="1"/>
</dbReference>
<keyword evidence="16" id="KW-0175">Coiled coil</keyword>
<proteinExistence type="inferred from homology"/>
<keyword evidence="5" id="KW-1003">Cell membrane</keyword>
<evidence type="ECO:0000256" key="14">
    <source>
        <dbReference type="ARBA" id="ARBA00023137"/>
    </source>
</evidence>
<keyword evidence="13 17" id="KW-0472">Membrane</keyword>
<evidence type="ECO:0000256" key="11">
    <source>
        <dbReference type="ARBA" id="ARBA00022840"/>
    </source>
</evidence>
<gene>
    <name evidence="21" type="ORF">JANAI62_24630</name>
</gene>
<evidence type="ECO:0000259" key="19">
    <source>
        <dbReference type="Pfam" id="PF13614"/>
    </source>
</evidence>
<evidence type="ECO:0000313" key="22">
    <source>
        <dbReference type="Proteomes" id="UP000786693"/>
    </source>
</evidence>
<comment type="similarity">
    <text evidence="3">Belongs to the etk/wzc family.</text>
</comment>
<feature type="domain" description="AAA" evidence="19">
    <location>
        <begin position="561"/>
        <end position="673"/>
    </location>
</feature>
<dbReference type="InterPro" id="IPR003856">
    <property type="entry name" value="LPS_length_determ_N"/>
</dbReference>
<keyword evidence="22" id="KW-1185">Reference proteome</keyword>
<feature type="transmembrane region" description="Helical" evidence="17">
    <location>
        <begin position="462"/>
        <end position="481"/>
    </location>
</feature>
<evidence type="ECO:0000259" key="18">
    <source>
        <dbReference type="Pfam" id="PF02706"/>
    </source>
</evidence>
<evidence type="ECO:0000256" key="10">
    <source>
        <dbReference type="ARBA" id="ARBA00022777"/>
    </source>
</evidence>
<evidence type="ECO:0000256" key="1">
    <source>
        <dbReference type="ARBA" id="ARBA00004429"/>
    </source>
</evidence>
<comment type="subcellular location">
    <subcellularLocation>
        <location evidence="1">Cell inner membrane</location>
        <topology evidence="1">Multi-pass membrane protein</topology>
    </subcellularLocation>
</comment>
<keyword evidence="12 17" id="KW-1133">Transmembrane helix</keyword>
<feature type="coiled-coil region" evidence="16">
    <location>
        <begin position="377"/>
        <end position="428"/>
    </location>
</feature>
<reference evidence="21 22" key="1">
    <citation type="submission" date="2021-05" db="EMBL/GenBank/DDBJ databases">
        <title>Bacteria Genome sequencing.</title>
        <authorList>
            <person name="Takabe Y."/>
            <person name="Nakajima Y."/>
            <person name="Suzuki S."/>
            <person name="Shiozaki T."/>
        </authorList>
    </citation>
    <scope>NUCLEOTIDE SEQUENCE [LARGE SCALE GENOMIC DNA]</scope>
    <source>
        <strain evidence="21 22">AI_62</strain>
    </source>
</reference>
<evidence type="ECO:0000256" key="9">
    <source>
        <dbReference type="ARBA" id="ARBA00022741"/>
    </source>
</evidence>
<evidence type="ECO:0000313" key="21">
    <source>
        <dbReference type="EMBL" id="GIT95840.1"/>
    </source>
</evidence>
<sequence>MTHSGTEMPRPLQGLANLRPAAEDLFDGIDPREVLRGIWQGKYVILGAALVCGALAYGAVSQITPTYASMAKVLLDPRERTFVTEDQVVSDLNLNNEVVASEISIMTSNVLLSEVVRELQETRPDLAEILLPSVAEPSLPRKILGMVGMGGDADEAPAEELDPEVAEAVRIDGLVWALRRATDFWRDGDAYIISIRAETESPVLSALIAETIVDQYIEQQLEGRRQTANQATAQIEARVADLREQVQQAEAAVEDFRDQTIAQHGSSLEILSQRVLDLNEEVVQARIERGAAEARYSEMERAVAEDGIEALGGMVSTDAIRELTARRLELEAQDAQWAARFRDDHPERRKILSRLSEVDRSLSVEIARALDAQRNELQIARVREETMEATLADVEQRFQDASRSSLGLRQLERETEAVRSVYRDLLTRVAQTRTQQSFQVADARVIERATVAGRPSAPRPKLMTVLGIIVGAALGFALVLLRRLTNRTFRDLSEVERASGLDVVSVMPEQTWRNAEQALAELDKNPMGPTAESVRALRNHLGSGAQTALTRSVSLLSPLSGDGKTTATLLLAALAAKADEMVVVVDFDLRQDTLAKELRLGRRPGVSDILAGEATVDEAVTTLPEHGFDIITAGEMGAMGADGLRTEAIRSVLDELKENYDLVLVNTPAMLQVPDASLIARSVDQCVLLVRHGSTSRIALKRCLSMLSAQRAPLEGLVMTRADSEGLQSGYLFSYGYA</sequence>
<name>A0ABQ4NN49_9RHOB</name>
<dbReference type="RefSeq" id="WP_220749328.1">
    <property type="nucleotide sequence ID" value="NZ_BPFH01000004.1"/>
</dbReference>
<dbReference type="InterPro" id="IPR032807">
    <property type="entry name" value="GNVR"/>
</dbReference>
<feature type="transmembrane region" description="Helical" evidence="17">
    <location>
        <begin position="43"/>
        <end position="60"/>
    </location>
</feature>
<dbReference type="Pfam" id="PF13614">
    <property type="entry name" value="AAA_31"/>
    <property type="match status" value="1"/>
</dbReference>